<feature type="domain" description="FAD-binding" evidence="8">
    <location>
        <begin position="3"/>
        <end position="342"/>
    </location>
</feature>
<dbReference type="SUPFAM" id="SSF51905">
    <property type="entry name" value="FAD/NAD(P)-binding domain"/>
    <property type="match status" value="1"/>
</dbReference>
<name>A0A4Q9R9Z4_9GAMM</name>
<dbReference type="OrthoDB" id="9769565at2"/>
<dbReference type="GO" id="GO:0006744">
    <property type="term" value="P:ubiquinone biosynthetic process"/>
    <property type="evidence" value="ECO:0007669"/>
    <property type="project" value="UniProtKB-UniPathway"/>
</dbReference>
<evidence type="ECO:0000256" key="1">
    <source>
        <dbReference type="ARBA" id="ARBA00001974"/>
    </source>
</evidence>
<dbReference type="RefSeq" id="WP_131197091.1">
    <property type="nucleotide sequence ID" value="NZ_QJUL01000001.1"/>
</dbReference>
<accession>A0A4Q9R9Z4</accession>
<keyword evidence="7" id="KW-0503">Monooxygenase</keyword>
<evidence type="ECO:0000256" key="4">
    <source>
        <dbReference type="ARBA" id="ARBA00022630"/>
    </source>
</evidence>
<sequence length="392" mass="43483">MNADVVIVGAGPVGLCLARSLSGQGLSIVMIERQRLEDLAAPPFDGREIALTHASRHELESLGIWSHIAGEDIATLRDAQVLNGDSPYALRIAAAAVRQERLGCLVPNHAIRRAAYAAVLECADVQLLTQASLNDVRCDARGVTLQLDDGKRLDARLIVAADSRFSETRRRLGIGARSEDFGKHMLVCRMAHEHDHEQVAWEWFGYGQTLALLPLNGKCASVVLTLPPREMEDVLKLDEEAFARDMERRFDRRLGRMQLLGSRHSYPLVGVYAERFAGQRCALVGDTAVGMHPVTAHGFNFGLQSQRRLAEALLEGLRQGRDIGDDKALQRYARAHQRASWPLYQATSLLVRLYTDDRAPTRLLRNAGLRLAQNLPPFKWALARHLTQVSNG</sequence>
<dbReference type="Proteomes" id="UP000293172">
    <property type="component" value="Unassembled WGS sequence"/>
</dbReference>
<comment type="similarity">
    <text evidence="3">Belongs to the UbiH/COQ6 family.</text>
</comment>
<protein>
    <submittedName>
        <fullName evidence="9">FAD-dependent hydroxylase</fullName>
    </submittedName>
</protein>
<evidence type="ECO:0000259" key="8">
    <source>
        <dbReference type="Pfam" id="PF01494"/>
    </source>
</evidence>
<keyword evidence="4" id="KW-0285">Flavoprotein</keyword>
<dbReference type="AlphaFoldDB" id="A0A4Q9R9Z4"/>
<dbReference type="InterPro" id="IPR002938">
    <property type="entry name" value="FAD-bd"/>
</dbReference>
<dbReference type="GO" id="GO:0004497">
    <property type="term" value="F:monooxygenase activity"/>
    <property type="evidence" value="ECO:0007669"/>
    <property type="project" value="UniProtKB-KW"/>
</dbReference>
<keyword evidence="6" id="KW-0560">Oxidoreductase</keyword>
<evidence type="ECO:0000256" key="7">
    <source>
        <dbReference type="ARBA" id="ARBA00023033"/>
    </source>
</evidence>
<evidence type="ECO:0000313" key="10">
    <source>
        <dbReference type="Proteomes" id="UP000293172"/>
    </source>
</evidence>
<evidence type="ECO:0000313" key="9">
    <source>
        <dbReference type="EMBL" id="TBU97511.1"/>
    </source>
</evidence>
<dbReference type="GO" id="GO:0016705">
    <property type="term" value="F:oxidoreductase activity, acting on paired donors, with incorporation or reduction of molecular oxygen"/>
    <property type="evidence" value="ECO:0007669"/>
    <property type="project" value="InterPro"/>
</dbReference>
<keyword evidence="5" id="KW-0274">FAD</keyword>
<dbReference type="UniPathway" id="UPA00232"/>
<evidence type="ECO:0000256" key="6">
    <source>
        <dbReference type="ARBA" id="ARBA00023002"/>
    </source>
</evidence>
<dbReference type="PANTHER" id="PTHR43876:SF25">
    <property type="entry name" value="MONOOXYGENASE NMA2164"/>
    <property type="match status" value="1"/>
</dbReference>
<dbReference type="PANTHER" id="PTHR43876">
    <property type="entry name" value="UBIQUINONE BIOSYNTHESIS MONOOXYGENASE COQ6, MITOCHONDRIAL"/>
    <property type="match status" value="1"/>
</dbReference>
<evidence type="ECO:0000256" key="2">
    <source>
        <dbReference type="ARBA" id="ARBA00004749"/>
    </source>
</evidence>
<dbReference type="Pfam" id="PF01494">
    <property type="entry name" value="FAD_binding_3"/>
    <property type="match status" value="1"/>
</dbReference>
<dbReference type="EMBL" id="QJUL01000001">
    <property type="protein sequence ID" value="TBU97511.1"/>
    <property type="molecule type" value="Genomic_DNA"/>
</dbReference>
<dbReference type="Gene3D" id="3.50.50.60">
    <property type="entry name" value="FAD/NAD(P)-binding domain"/>
    <property type="match status" value="2"/>
</dbReference>
<dbReference type="NCBIfam" id="NF006593">
    <property type="entry name" value="PRK09126.1"/>
    <property type="match status" value="1"/>
</dbReference>
<dbReference type="InterPro" id="IPR036188">
    <property type="entry name" value="FAD/NAD-bd_sf"/>
</dbReference>
<dbReference type="PRINTS" id="PR00420">
    <property type="entry name" value="RNGMNOXGNASE"/>
</dbReference>
<dbReference type="GO" id="GO:0071949">
    <property type="term" value="F:FAD binding"/>
    <property type="evidence" value="ECO:0007669"/>
    <property type="project" value="InterPro"/>
</dbReference>
<comment type="cofactor">
    <cofactor evidence="1">
        <name>FAD</name>
        <dbReference type="ChEBI" id="CHEBI:57692"/>
    </cofactor>
</comment>
<reference evidence="9 10" key="1">
    <citation type="submission" date="2018-06" db="EMBL/GenBank/DDBJ databases">
        <title>Three novel Pseudomonas species isolated from symptomatic oak.</title>
        <authorList>
            <person name="Bueno-Gonzalez V."/>
            <person name="Brady C."/>
        </authorList>
    </citation>
    <scope>NUCLEOTIDE SEQUENCE [LARGE SCALE GENOMIC DNA]</scope>
    <source>
        <strain evidence="9 10">P6B</strain>
    </source>
</reference>
<organism evidence="9 10">
    <name type="scientific">Phytopseudomonas dryadis</name>
    <dbReference type="NCBI Taxonomy" id="2487520"/>
    <lineage>
        <taxon>Bacteria</taxon>
        <taxon>Pseudomonadati</taxon>
        <taxon>Pseudomonadota</taxon>
        <taxon>Gammaproteobacteria</taxon>
        <taxon>Pseudomonadales</taxon>
        <taxon>Pseudomonadaceae</taxon>
        <taxon>Phytopseudomonas</taxon>
    </lineage>
</organism>
<evidence type="ECO:0000256" key="5">
    <source>
        <dbReference type="ARBA" id="ARBA00022827"/>
    </source>
</evidence>
<evidence type="ECO:0000256" key="3">
    <source>
        <dbReference type="ARBA" id="ARBA00005349"/>
    </source>
</evidence>
<comment type="caution">
    <text evidence="9">The sequence shown here is derived from an EMBL/GenBank/DDBJ whole genome shotgun (WGS) entry which is preliminary data.</text>
</comment>
<gene>
    <name evidence="9" type="ORF">DNK44_00555</name>
</gene>
<dbReference type="InterPro" id="IPR051205">
    <property type="entry name" value="UbiH/COQ6_monooxygenase"/>
</dbReference>
<dbReference type="InterPro" id="IPR010971">
    <property type="entry name" value="UbiH/COQ6"/>
</dbReference>
<proteinExistence type="inferred from homology"/>
<dbReference type="NCBIfam" id="TIGR01988">
    <property type="entry name" value="Ubi-OHases"/>
    <property type="match status" value="1"/>
</dbReference>
<comment type="pathway">
    <text evidence="2">Cofactor biosynthesis; ubiquinone biosynthesis.</text>
</comment>